<evidence type="ECO:0000256" key="1">
    <source>
        <dbReference type="ARBA" id="ARBA00005854"/>
    </source>
</evidence>
<keyword evidence="2 4" id="KW-0560">Oxidoreductase</keyword>
<keyword evidence="3" id="KW-0520">NAD</keyword>
<dbReference type="EMBL" id="VRZA01000010">
    <property type="protein sequence ID" value="TXS89514.1"/>
    <property type="molecule type" value="Genomic_DNA"/>
</dbReference>
<dbReference type="InterPro" id="IPR050418">
    <property type="entry name" value="D-iso_2-hydroxyacid_DH_PdxB"/>
</dbReference>
<evidence type="ECO:0000256" key="2">
    <source>
        <dbReference type="ARBA" id="ARBA00023002"/>
    </source>
</evidence>
<gene>
    <name evidence="7" type="ORF">FV139_19690</name>
</gene>
<comment type="caution">
    <text evidence="7">The sequence shown here is derived from an EMBL/GenBank/DDBJ whole genome shotgun (WGS) entry which is preliminary data.</text>
</comment>
<evidence type="ECO:0000256" key="4">
    <source>
        <dbReference type="RuleBase" id="RU003719"/>
    </source>
</evidence>
<evidence type="ECO:0000313" key="7">
    <source>
        <dbReference type="EMBL" id="TXS89514.1"/>
    </source>
</evidence>
<name>A0A5C8ZP20_9GAMM</name>
<dbReference type="AlphaFoldDB" id="A0A5C8ZP20"/>
<evidence type="ECO:0000313" key="8">
    <source>
        <dbReference type="Proteomes" id="UP000321039"/>
    </source>
</evidence>
<dbReference type="GO" id="GO:0051287">
    <property type="term" value="F:NAD binding"/>
    <property type="evidence" value="ECO:0007669"/>
    <property type="project" value="InterPro"/>
</dbReference>
<accession>A0A5C8ZP20</accession>
<dbReference type="PANTHER" id="PTHR43761:SF1">
    <property type="entry name" value="D-ISOMER SPECIFIC 2-HYDROXYACID DEHYDROGENASE CATALYTIC DOMAIN-CONTAINING PROTEIN-RELATED"/>
    <property type="match status" value="1"/>
</dbReference>
<evidence type="ECO:0000259" key="6">
    <source>
        <dbReference type="Pfam" id="PF02826"/>
    </source>
</evidence>
<dbReference type="SUPFAM" id="SSF51735">
    <property type="entry name" value="NAD(P)-binding Rossmann-fold domains"/>
    <property type="match status" value="1"/>
</dbReference>
<dbReference type="Pfam" id="PF00389">
    <property type="entry name" value="2-Hacid_dh"/>
    <property type="match status" value="1"/>
</dbReference>
<organism evidence="7 8">
    <name type="scientific">Parahaliea maris</name>
    <dbReference type="NCBI Taxonomy" id="2716870"/>
    <lineage>
        <taxon>Bacteria</taxon>
        <taxon>Pseudomonadati</taxon>
        <taxon>Pseudomonadota</taxon>
        <taxon>Gammaproteobacteria</taxon>
        <taxon>Cellvibrionales</taxon>
        <taxon>Halieaceae</taxon>
        <taxon>Parahaliea</taxon>
    </lineage>
</organism>
<dbReference type="RefSeq" id="WP_148070206.1">
    <property type="nucleotide sequence ID" value="NZ_VRZA01000010.1"/>
</dbReference>
<dbReference type="InterPro" id="IPR006140">
    <property type="entry name" value="D-isomer_DH_NAD-bd"/>
</dbReference>
<reference evidence="7 8" key="1">
    <citation type="submission" date="2019-08" db="EMBL/GenBank/DDBJ databases">
        <title>Parahaliea maris sp. nov., isolated from the surface seawater.</title>
        <authorList>
            <person name="Liu Y."/>
        </authorList>
    </citation>
    <scope>NUCLEOTIDE SEQUENCE [LARGE SCALE GENOMIC DNA]</scope>
    <source>
        <strain evidence="7 8">HSLHS9</strain>
    </source>
</reference>
<evidence type="ECO:0000259" key="5">
    <source>
        <dbReference type="Pfam" id="PF00389"/>
    </source>
</evidence>
<sequence>MIRVLFQYDTGPQLRRELDALREQGIEVISHPESAAPPGPELLESIQAIWHVLQPVTSDMIAAAPQLALVQKIGVGVNTIDLDAARARDVAVCNMPGTNSQAVAEMTLLLMLSALRQQVRMDRACRSGAWSLPSQQLEGFGELAGSVVGLVGFGEVPRRLAPVLQALGAQVIYSARSPRDVPWPCVELEELLARADVVSLHLPLTPDTGHLLDSRRIGLMKPGAILVNTARGGLVDEGALLSALQAGHLAGAGLDVFAEEPVAADHPLLALDNVVVAPHLAWLTRETFSRSISLAARNTLAAVRGGELAFRVA</sequence>
<dbReference type="InterPro" id="IPR006139">
    <property type="entry name" value="D-isomer_2_OHA_DH_cat_dom"/>
</dbReference>
<dbReference type="InterPro" id="IPR029753">
    <property type="entry name" value="D-isomer_DH_CS"/>
</dbReference>
<evidence type="ECO:0000256" key="3">
    <source>
        <dbReference type="ARBA" id="ARBA00023027"/>
    </source>
</evidence>
<feature type="domain" description="D-isomer specific 2-hydroxyacid dehydrogenase catalytic" evidence="5">
    <location>
        <begin position="27"/>
        <end position="312"/>
    </location>
</feature>
<dbReference type="Pfam" id="PF02826">
    <property type="entry name" value="2-Hacid_dh_C"/>
    <property type="match status" value="1"/>
</dbReference>
<dbReference type="GO" id="GO:0016616">
    <property type="term" value="F:oxidoreductase activity, acting on the CH-OH group of donors, NAD or NADP as acceptor"/>
    <property type="evidence" value="ECO:0007669"/>
    <property type="project" value="InterPro"/>
</dbReference>
<dbReference type="Gene3D" id="3.40.50.720">
    <property type="entry name" value="NAD(P)-binding Rossmann-like Domain"/>
    <property type="match status" value="2"/>
</dbReference>
<dbReference type="InterPro" id="IPR036291">
    <property type="entry name" value="NAD(P)-bd_dom_sf"/>
</dbReference>
<feature type="domain" description="D-isomer specific 2-hydroxyacid dehydrogenase NAD-binding" evidence="6">
    <location>
        <begin position="109"/>
        <end position="281"/>
    </location>
</feature>
<dbReference type="PANTHER" id="PTHR43761">
    <property type="entry name" value="D-ISOMER SPECIFIC 2-HYDROXYACID DEHYDROGENASE FAMILY PROTEIN (AFU_ORTHOLOGUE AFUA_1G13630)"/>
    <property type="match status" value="1"/>
</dbReference>
<keyword evidence="8" id="KW-1185">Reference proteome</keyword>
<comment type="similarity">
    <text evidence="1 4">Belongs to the D-isomer specific 2-hydroxyacid dehydrogenase family.</text>
</comment>
<proteinExistence type="inferred from homology"/>
<dbReference type="Proteomes" id="UP000321039">
    <property type="component" value="Unassembled WGS sequence"/>
</dbReference>
<protein>
    <submittedName>
        <fullName evidence="7">Hydroxyacid dehydrogenase</fullName>
    </submittedName>
</protein>
<dbReference type="PROSITE" id="PS00671">
    <property type="entry name" value="D_2_HYDROXYACID_DH_3"/>
    <property type="match status" value="1"/>
</dbReference>
<dbReference type="SUPFAM" id="SSF52283">
    <property type="entry name" value="Formate/glycerate dehydrogenase catalytic domain-like"/>
    <property type="match status" value="1"/>
</dbReference>
<dbReference type="FunFam" id="3.40.50.720:FF:000203">
    <property type="entry name" value="D-3-phosphoglycerate dehydrogenase (SerA)"/>
    <property type="match status" value="1"/>
</dbReference>
<dbReference type="PROSITE" id="PS00670">
    <property type="entry name" value="D_2_HYDROXYACID_DH_2"/>
    <property type="match status" value="1"/>
</dbReference>